<dbReference type="EMBL" id="JABFAD010100218">
    <property type="protein sequence ID" value="MBA0817774.1"/>
    <property type="molecule type" value="Genomic_DNA"/>
</dbReference>
<feature type="domain" description="Aminotransferase-like plant mobile" evidence="2">
    <location>
        <begin position="3"/>
        <end position="152"/>
    </location>
</feature>
<evidence type="ECO:0000313" key="3">
    <source>
        <dbReference type="EMBL" id="MBA0817774.1"/>
    </source>
</evidence>
<feature type="non-terminal residue" evidence="3">
    <location>
        <position position="1"/>
    </location>
</feature>
<dbReference type="PANTHER" id="PTHR46033">
    <property type="entry name" value="PROTEIN MAIN-LIKE 2"/>
    <property type="match status" value="1"/>
</dbReference>
<comment type="caution">
    <text evidence="3">The sequence shown here is derived from an EMBL/GenBank/DDBJ whole genome shotgun (WGS) entry which is preliminary data.</text>
</comment>
<dbReference type="OrthoDB" id="986911at2759"/>
<protein>
    <recommendedName>
        <fullName evidence="2">Aminotransferase-like plant mobile domain-containing protein</fullName>
    </recommendedName>
</protein>
<name>A0A7J9I856_9ROSI</name>
<dbReference type="Pfam" id="PF10536">
    <property type="entry name" value="PMD"/>
    <property type="match status" value="1"/>
</dbReference>
<reference evidence="3 4" key="1">
    <citation type="journal article" date="2019" name="Genome Biol. Evol.">
        <title>Insights into the evolution of the New World diploid cottons (Gossypium, subgenus Houzingenia) based on genome sequencing.</title>
        <authorList>
            <person name="Grover C.E."/>
            <person name="Arick M.A. 2nd"/>
            <person name="Thrash A."/>
            <person name="Conover J.L."/>
            <person name="Sanders W.S."/>
            <person name="Peterson D.G."/>
            <person name="Frelichowski J.E."/>
            <person name="Scheffler J.A."/>
            <person name="Scheffler B.E."/>
            <person name="Wendel J.F."/>
        </authorList>
    </citation>
    <scope>NUCLEOTIDE SEQUENCE [LARGE SCALE GENOMIC DNA]</scope>
    <source>
        <strain evidence="3">0</strain>
        <tissue evidence="3">Leaf</tissue>
    </source>
</reference>
<dbReference type="PANTHER" id="PTHR46033:SF8">
    <property type="entry name" value="PROTEIN MAINTENANCE OF MERISTEMS-LIKE"/>
    <property type="match status" value="1"/>
</dbReference>
<dbReference type="AlphaFoldDB" id="A0A7J9I856"/>
<evidence type="ECO:0000256" key="1">
    <source>
        <dbReference type="SAM" id="MobiDB-lite"/>
    </source>
</evidence>
<proteinExistence type="predicted"/>
<feature type="region of interest" description="Disordered" evidence="1">
    <location>
        <begin position="235"/>
        <end position="271"/>
    </location>
</feature>
<dbReference type="InterPro" id="IPR044824">
    <property type="entry name" value="MAIN-like"/>
</dbReference>
<feature type="non-terminal residue" evidence="3">
    <location>
        <position position="271"/>
    </location>
</feature>
<organism evidence="3 4">
    <name type="scientific">Gossypium harknessii</name>
    <dbReference type="NCBI Taxonomy" id="34285"/>
    <lineage>
        <taxon>Eukaryota</taxon>
        <taxon>Viridiplantae</taxon>
        <taxon>Streptophyta</taxon>
        <taxon>Embryophyta</taxon>
        <taxon>Tracheophyta</taxon>
        <taxon>Spermatophyta</taxon>
        <taxon>Magnoliopsida</taxon>
        <taxon>eudicotyledons</taxon>
        <taxon>Gunneridae</taxon>
        <taxon>Pentapetalae</taxon>
        <taxon>rosids</taxon>
        <taxon>malvids</taxon>
        <taxon>Malvales</taxon>
        <taxon>Malvaceae</taxon>
        <taxon>Malvoideae</taxon>
        <taxon>Gossypium</taxon>
    </lineage>
</organism>
<keyword evidence="4" id="KW-1185">Reference proteome</keyword>
<gene>
    <name evidence="3" type="ORF">Gohar_019635</name>
</gene>
<dbReference type="Proteomes" id="UP000593560">
    <property type="component" value="Unassembled WGS sequence"/>
</dbReference>
<evidence type="ECO:0000313" key="4">
    <source>
        <dbReference type="Proteomes" id="UP000593560"/>
    </source>
</evidence>
<evidence type="ECO:0000259" key="2">
    <source>
        <dbReference type="Pfam" id="PF10536"/>
    </source>
</evidence>
<sequence>LQLGLPVDRPALIESVQFANRGAVCYDLLGAIPDNIYEGQVEIGWLRDIFPEPRKDSTKVERIRYARAYILEMIGGYLMSDLSGIIHLRWLLKLVDFKAVGEFSWGSAMLATLYREMYGVTPPTKAKIGGCLSLLQSWAQFSFLFLHPRVDHSYTFPLITSYVGIPTALEDIRLLLDQRPKAQTDRVLQQFRFQQPSPMASENRYDHILTREPIIVPELARRQIRLKRERWAPLNAKRKNDGMGLSTAPTQLSSPTPQPTTPTSQPLQIIP</sequence>
<dbReference type="GO" id="GO:0010073">
    <property type="term" value="P:meristem maintenance"/>
    <property type="evidence" value="ECO:0007669"/>
    <property type="project" value="InterPro"/>
</dbReference>
<accession>A0A7J9I856</accession>
<dbReference type="InterPro" id="IPR019557">
    <property type="entry name" value="AminoTfrase-like_pln_mobile"/>
</dbReference>
<feature type="compositionally biased region" description="Low complexity" evidence="1">
    <location>
        <begin position="245"/>
        <end position="271"/>
    </location>
</feature>